<dbReference type="InterPro" id="IPR036921">
    <property type="entry name" value="PurM-like_N_sf"/>
</dbReference>
<dbReference type="GO" id="GO:0005524">
    <property type="term" value="F:ATP binding"/>
    <property type="evidence" value="ECO:0007669"/>
    <property type="project" value="UniProtKB-KW"/>
</dbReference>
<evidence type="ECO:0000259" key="16">
    <source>
        <dbReference type="Pfam" id="PF00586"/>
    </source>
</evidence>
<feature type="domain" description="PurM-like N-terminal" evidence="16">
    <location>
        <begin position="62"/>
        <end position="170"/>
    </location>
</feature>
<sequence>MTQNQAPSPVVTYADAGVDIHEGARAVDAIRQSVRSTYRPEVIGDIGGFGGLFSLAAAKRMDDPVLVSGTDGVGTKLKVAQLLGRHDTVGVDLVAMCANDILATGAEPLFFLDYVAVGKLNSQAMSQIVGGIAEGCRQAGCALIGGEMAEHPGVMDADDYDLSGFCVGLVDRPLMLDPAQVRPGDVLIGLPSSGLHSNGYSLARRVCVEGRSRDQLTAPVDALGGQSVLEALLTPTRMYVRPVRQVLGACPQAVRALAHITGGGITENLNRALNGRVDAVVELGTWEVPPVVDHVCAAAGLGEAEALTTFNMGIGMVLVVDPVRVDEVCAQLSAQGEAFMRIGVVEAGTGAVRYRNEGALLG</sequence>
<dbReference type="Pfam" id="PF00586">
    <property type="entry name" value="AIRS"/>
    <property type="match status" value="1"/>
</dbReference>
<evidence type="ECO:0000256" key="2">
    <source>
        <dbReference type="ARBA" id="ARBA00004686"/>
    </source>
</evidence>
<evidence type="ECO:0000256" key="4">
    <source>
        <dbReference type="ARBA" id="ARBA00013047"/>
    </source>
</evidence>
<dbReference type="Pfam" id="PF02769">
    <property type="entry name" value="AIRS_C"/>
    <property type="match status" value="1"/>
</dbReference>
<dbReference type="RefSeq" id="WP_173164086.1">
    <property type="nucleotide sequence ID" value="NZ_CP053716.1"/>
</dbReference>
<keyword evidence="7 15" id="KW-0436">Ligase</keyword>
<dbReference type="PANTHER" id="PTHR10520:SF12">
    <property type="entry name" value="TRIFUNCTIONAL PURINE BIOSYNTHETIC PROTEIN ADENOSINE-3"/>
    <property type="match status" value="1"/>
</dbReference>
<gene>
    <name evidence="15" type="primary">purM</name>
    <name evidence="18" type="ORF">HLV38_02700</name>
</gene>
<dbReference type="SUPFAM" id="SSF56042">
    <property type="entry name" value="PurM C-terminal domain-like"/>
    <property type="match status" value="1"/>
</dbReference>
<evidence type="ECO:0000256" key="11">
    <source>
        <dbReference type="ARBA" id="ARBA00031908"/>
    </source>
</evidence>
<dbReference type="SUPFAM" id="SSF55326">
    <property type="entry name" value="PurM N-terminal domain-like"/>
    <property type="match status" value="1"/>
</dbReference>
<dbReference type="InterPro" id="IPR004733">
    <property type="entry name" value="PurM_cligase"/>
</dbReference>
<dbReference type="Gene3D" id="3.90.650.10">
    <property type="entry name" value="PurM-like C-terminal domain"/>
    <property type="match status" value="1"/>
</dbReference>
<reference evidence="19" key="1">
    <citation type="submission" date="2020-05" db="EMBL/GenBank/DDBJ databases">
        <title>Novel species in genus Nocardioides.</title>
        <authorList>
            <person name="Zhang G."/>
        </authorList>
    </citation>
    <scope>NUCLEOTIDE SEQUENCE [LARGE SCALE GENOMIC DNA]</scope>
    <source>
        <strain evidence="19">zg-1050</strain>
    </source>
</reference>
<keyword evidence="9 15" id="KW-0658">Purine biosynthesis</keyword>
<proteinExistence type="inferred from homology"/>
<evidence type="ECO:0000313" key="18">
    <source>
        <dbReference type="EMBL" id="QKF07152.1"/>
    </source>
</evidence>
<keyword evidence="6 15" id="KW-0963">Cytoplasm</keyword>
<dbReference type="InterPro" id="IPR016188">
    <property type="entry name" value="PurM-like_N"/>
</dbReference>
<dbReference type="InterPro" id="IPR036676">
    <property type="entry name" value="PurM-like_C_sf"/>
</dbReference>
<evidence type="ECO:0000256" key="14">
    <source>
        <dbReference type="ARBA" id="ARBA00049057"/>
    </source>
</evidence>
<dbReference type="UniPathway" id="UPA00074">
    <property type="reaction ID" value="UER00129"/>
</dbReference>
<dbReference type="FunFam" id="3.30.1330.10:FF:000001">
    <property type="entry name" value="Phosphoribosylformylglycinamidine cyclo-ligase"/>
    <property type="match status" value="1"/>
</dbReference>
<dbReference type="FunFam" id="3.90.650.10:FF:000011">
    <property type="entry name" value="Phosphoribosylformylglycinamidine cyclo-ligase"/>
    <property type="match status" value="1"/>
</dbReference>
<evidence type="ECO:0000256" key="5">
    <source>
        <dbReference type="ARBA" id="ARBA00020367"/>
    </source>
</evidence>
<dbReference type="EC" id="6.3.3.1" evidence="4 15"/>
<evidence type="ECO:0000256" key="10">
    <source>
        <dbReference type="ARBA" id="ARBA00022840"/>
    </source>
</evidence>
<dbReference type="CDD" id="cd02196">
    <property type="entry name" value="PurM"/>
    <property type="match status" value="1"/>
</dbReference>
<dbReference type="Proteomes" id="UP000503297">
    <property type="component" value="Chromosome"/>
</dbReference>
<accession>A0A6M8J8G2</accession>
<evidence type="ECO:0000259" key="17">
    <source>
        <dbReference type="Pfam" id="PF02769"/>
    </source>
</evidence>
<evidence type="ECO:0000256" key="8">
    <source>
        <dbReference type="ARBA" id="ARBA00022741"/>
    </source>
</evidence>
<keyword evidence="8 15" id="KW-0547">Nucleotide-binding</keyword>
<dbReference type="GO" id="GO:0004637">
    <property type="term" value="F:phosphoribosylamine-glycine ligase activity"/>
    <property type="evidence" value="ECO:0007669"/>
    <property type="project" value="TreeGrafter"/>
</dbReference>
<evidence type="ECO:0000256" key="1">
    <source>
        <dbReference type="ARBA" id="ARBA00004496"/>
    </source>
</evidence>
<evidence type="ECO:0000256" key="6">
    <source>
        <dbReference type="ARBA" id="ARBA00022490"/>
    </source>
</evidence>
<evidence type="ECO:0000256" key="13">
    <source>
        <dbReference type="ARBA" id="ARBA00033093"/>
    </source>
</evidence>
<feature type="domain" description="PurM-like C-terminal" evidence="17">
    <location>
        <begin position="182"/>
        <end position="350"/>
    </location>
</feature>
<organism evidence="18 19">
    <name type="scientific">Berryella wangjianweii</name>
    <dbReference type="NCBI Taxonomy" id="2734634"/>
    <lineage>
        <taxon>Bacteria</taxon>
        <taxon>Bacillati</taxon>
        <taxon>Actinomycetota</taxon>
        <taxon>Coriobacteriia</taxon>
        <taxon>Eggerthellales</taxon>
        <taxon>Eggerthellaceae</taxon>
        <taxon>Berryella</taxon>
    </lineage>
</organism>
<comment type="pathway">
    <text evidence="2 15">Purine metabolism; IMP biosynthesis via de novo pathway; 5-amino-1-(5-phospho-D-ribosyl)imidazole from N(2)-formyl-N(1)-(5-phospho-D-ribosyl)glycinamide: step 2/2.</text>
</comment>
<evidence type="ECO:0000256" key="12">
    <source>
        <dbReference type="ARBA" id="ARBA00032931"/>
    </source>
</evidence>
<name>A0A6M8J8G2_9ACTN</name>
<dbReference type="GO" id="GO:0005829">
    <property type="term" value="C:cytosol"/>
    <property type="evidence" value="ECO:0007669"/>
    <property type="project" value="TreeGrafter"/>
</dbReference>
<evidence type="ECO:0000256" key="7">
    <source>
        <dbReference type="ARBA" id="ARBA00022598"/>
    </source>
</evidence>
<dbReference type="GO" id="GO:0046084">
    <property type="term" value="P:adenine biosynthetic process"/>
    <property type="evidence" value="ECO:0007669"/>
    <property type="project" value="TreeGrafter"/>
</dbReference>
<comment type="similarity">
    <text evidence="3 15">Belongs to the AIR synthase family.</text>
</comment>
<dbReference type="NCBIfam" id="TIGR00878">
    <property type="entry name" value="purM"/>
    <property type="match status" value="1"/>
</dbReference>
<protein>
    <recommendedName>
        <fullName evidence="5 15">Phosphoribosylformylglycinamidine cyclo-ligase</fullName>
        <ecNumber evidence="4 15">6.3.3.1</ecNumber>
    </recommendedName>
    <alternativeName>
        <fullName evidence="12 15">AIR synthase</fullName>
    </alternativeName>
    <alternativeName>
        <fullName evidence="13 15">AIRS</fullName>
    </alternativeName>
    <alternativeName>
        <fullName evidence="11 15">Phosphoribosyl-aminoimidazole synthetase</fullName>
    </alternativeName>
</protein>
<keyword evidence="10 15" id="KW-0067">ATP-binding</keyword>
<dbReference type="GO" id="GO:0006189">
    <property type="term" value="P:'de novo' IMP biosynthetic process"/>
    <property type="evidence" value="ECO:0007669"/>
    <property type="project" value="UniProtKB-UniRule"/>
</dbReference>
<evidence type="ECO:0000313" key="19">
    <source>
        <dbReference type="Proteomes" id="UP000503297"/>
    </source>
</evidence>
<evidence type="ECO:0000256" key="3">
    <source>
        <dbReference type="ARBA" id="ARBA00010280"/>
    </source>
</evidence>
<comment type="catalytic activity">
    <reaction evidence="14 15">
        <text>2-formamido-N(1)-(5-O-phospho-beta-D-ribosyl)acetamidine + ATP = 5-amino-1-(5-phospho-beta-D-ribosyl)imidazole + ADP + phosphate + H(+)</text>
        <dbReference type="Rhea" id="RHEA:23032"/>
        <dbReference type="ChEBI" id="CHEBI:15378"/>
        <dbReference type="ChEBI" id="CHEBI:30616"/>
        <dbReference type="ChEBI" id="CHEBI:43474"/>
        <dbReference type="ChEBI" id="CHEBI:137981"/>
        <dbReference type="ChEBI" id="CHEBI:147287"/>
        <dbReference type="ChEBI" id="CHEBI:456216"/>
        <dbReference type="EC" id="6.3.3.1"/>
    </reaction>
</comment>
<evidence type="ECO:0000256" key="15">
    <source>
        <dbReference type="HAMAP-Rule" id="MF_00741"/>
    </source>
</evidence>
<keyword evidence="19" id="KW-1185">Reference proteome</keyword>
<dbReference type="InterPro" id="IPR010918">
    <property type="entry name" value="PurM-like_C_dom"/>
</dbReference>
<dbReference type="GO" id="GO:0004641">
    <property type="term" value="F:phosphoribosylformylglycinamidine cyclo-ligase activity"/>
    <property type="evidence" value="ECO:0007669"/>
    <property type="project" value="UniProtKB-UniRule"/>
</dbReference>
<dbReference type="PANTHER" id="PTHR10520">
    <property type="entry name" value="TRIFUNCTIONAL PURINE BIOSYNTHETIC PROTEIN ADENOSINE-3-RELATED"/>
    <property type="match status" value="1"/>
</dbReference>
<dbReference type="EMBL" id="CP053716">
    <property type="protein sequence ID" value="QKF07152.1"/>
    <property type="molecule type" value="Genomic_DNA"/>
</dbReference>
<dbReference type="HAMAP" id="MF_00741">
    <property type="entry name" value="AIRS"/>
    <property type="match status" value="1"/>
</dbReference>
<dbReference type="Gene3D" id="3.30.1330.10">
    <property type="entry name" value="PurM-like, N-terminal domain"/>
    <property type="match status" value="1"/>
</dbReference>
<dbReference type="KEGG" id="bwa:HLV38_02700"/>
<dbReference type="AlphaFoldDB" id="A0A6M8J8G2"/>
<evidence type="ECO:0000256" key="9">
    <source>
        <dbReference type="ARBA" id="ARBA00022755"/>
    </source>
</evidence>
<comment type="subcellular location">
    <subcellularLocation>
        <location evidence="1 15">Cytoplasm</location>
    </subcellularLocation>
</comment>